<dbReference type="PRINTS" id="PR00900">
    <property type="entry name" value="PHEROMONEAR"/>
</dbReference>
<organism evidence="12 13">
    <name type="scientific">Ceratobasidium theobromae</name>
    <dbReference type="NCBI Taxonomy" id="1582974"/>
    <lineage>
        <taxon>Eukaryota</taxon>
        <taxon>Fungi</taxon>
        <taxon>Dikarya</taxon>
        <taxon>Basidiomycota</taxon>
        <taxon>Agaricomycotina</taxon>
        <taxon>Agaricomycetes</taxon>
        <taxon>Cantharellales</taxon>
        <taxon>Ceratobasidiaceae</taxon>
        <taxon>Ceratobasidium</taxon>
    </lineage>
</organism>
<keyword evidence="6" id="KW-0297">G-protein coupled receptor</keyword>
<keyword evidence="3" id="KW-0589">Pheromone response</keyword>
<feature type="transmembrane region" description="Helical" evidence="11">
    <location>
        <begin position="261"/>
        <end position="284"/>
    </location>
</feature>
<evidence type="ECO:0000313" key="12">
    <source>
        <dbReference type="EMBL" id="KAB5588026.1"/>
    </source>
</evidence>
<evidence type="ECO:0000256" key="11">
    <source>
        <dbReference type="SAM" id="Phobius"/>
    </source>
</evidence>
<protein>
    <submittedName>
        <fullName evidence="12">Pheromone B beta 1 receptor</fullName>
    </submittedName>
</protein>
<comment type="similarity">
    <text evidence="2">Belongs to the G-protein coupled receptor 4 family.</text>
</comment>
<comment type="subcellular location">
    <subcellularLocation>
        <location evidence="1">Membrane</location>
        <topology evidence="1">Multi-pass membrane protein</topology>
    </subcellularLocation>
</comment>
<evidence type="ECO:0000256" key="3">
    <source>
        <dbReference type="ARBA" id="ARBA00022507"/>
    </source>
</evidence>
<evidence type="ECO:0000256" key="2">
    <source>
        <dbReference type="ARBA" id="ARBA00011085"/>
    </source>
</evidence>
<dbReference type="InterPro" id="IPR001499">
    <property type="entry name" value="GPCR_STE3"/>
</dbReference>
<comment type="caution">
    <text evidence="12">The sequence shown here is derived from an EMBL/GenBank/DDBJ whole genome shotgun (WGS) entry which is preliminary data.</text>
</comment>
<dbReference type="GO" id="GO:0005886">
    <property type="term" value="C:plasma membrane"/>
    <property type="evidence" value="ECO:0007669"/>
    <property type="project" value="TreeGrafter"/>
</dbReference>
<dbReference type="CDD" id="cd14966">
    <property type="entry name" value="7tmD_STE3"/>
    <property type="match status" value="1"/>
</dbReference>
<dbReference type="Proteomes" id="UP000383932">
    <property type="component" value="Unassembled WGS sequence"/>
</dbReference>
<dbReference type="Pfam" id="PF02076">
    <property type="entry name" value="STE3"/>
    <property type="match status" value="1"/>
</dbReference>
<accession>A0A5N5Q9C5</accession>
<dbReference type="PRINTS" id="PR00899">
    <property type="entry name" value="GPCRSTE3"/>
</dbReference>
<evidence type="ECO:0000256" key="6">
    <source>
        <dbReference type="ARBA" id="ARBA00023040"/>
    </source>
</evidence>
<dbReference type="OrthoDB" id="2874149at2759"/>
<name>A0A5N5Q9C5_9AGAM</name>
<dbReference type="PANTHER" id="PTHR28097:SF1">
    <property type="entry name" value="PHEROMONE A FACTOR RECEPTOR"/>
    <property type="match status" value="1"/>
</dbReference>
<dbReference type="GO" id="GO:0000750">
    <property type="term" value="P:pheromone-dependent signal transduction involved in conjugation with cellular fusion"/>
    <property type="evidence" value="ECO:0007669"/>
    <property type="project" value="TreeGrafter"/>
</dbReference>
<keyword evidence="5 11" id="KW-1133">Transmembrane helix</keyword>
<dbReference type="EMBL" id="SSOP01000611">
    <property type="protein sequence ID" value="KAB5588026.1"/>
    <property type="molecule type" value="Genomic_DNA"/>
</dbReference>
<feature type="transmembrane region" description="Helical" evidence="11">
    <location>
        <begin position="110"/>
        <end position="130"/>
    </location>
</feature>
<keyword evidence="13" id="KW-1185">Reference proteome</keyword>
<sequence length="396" mass="44968">MWVAIPIVSFICVILALIPLPLHWRTRNVATLSLIFWLVLGNIVRGINSVIWSGTTAVKYKVWCDISIRLLIGVNFAVPASVFCICRFLAQVACPRDCNLVASNKRRRMIFDLVMCVGLPMVFMALYYVVQTNRFSILEDFGCEAPVHMSVLGLFIMYLPSVLVSLAALVYAGIALRWFIYRRAQFQAVLQSTNSGLTTNHYVRFITLSTTQMFYTAALSTFTFITHIKCGLKPYLSWNSVHTNFQHIEQIPRDLPPLPFWMTYFLAWSIAPMSSVLFFIFFGFGREAKLEYIRFFRWVFRIKPEPVSIPSASESGMRGANPITVSFGMSPIITKHTEITMSTDNVSPSTRTISRPPSPVNKQVNGGPDAQVRFAPIFPFVSDLTTYNYHPFNRCN</sequence>
<keyword evidence="7 11" id="KW-0472">Membrane</keyword>
<feature type="transmembrane region" description="Helical" evidence="11">
    <location>
        <begin position="34"/>
        <end position="54"/>
    </location>
</feature>
<gene>
    <name evidence="12" type="ORF">CTheo_8532</name>
</gene>
<evidence type="ECO:0000256" key="9">
    <source>
        <dbReference type="ARBA" id="ARBA00023224"/>
    </source>
</evidence>
<feature type="transmembrane region" description="Helical" evidence="11">
    <location>
        <begin position="6"/>
        <end position="22"/>
    </location>
</feature>
<reference evidence="12 13" key="1">
    <citation type="journal article" date="2019" name="Fungal Biol. Biotechnol.">
        <title>Draft genome sequence of fastidious pathogen Ceratobasidium theobromae, which causes vascular-streak dieback in Theobroma cacao.</title>
        <authorList>
            <person name="Ali S.S."/>
            <person name="Asman A."/>
            <person name="Shao J."/>
            <person name="Firmansyah A.P."/>
            <person name="Susilo A.W."/>
            <person name="Rosmana A."/>
            <person name="McMahon P."/>
            <person name="Junaid M."/>
            <person name="Guest D."/>
            <person name="Kheng T.Y."/>
            <person name="Meinhardt L.W."/>
            <person name="Bailey B.A."/>
        </authorList>
    </citation>
    <scope>NUCLEOTIDE SEQUENCE [LARGE SCALE GENOMIC DNA]</scope>
    <source>
        <strain evidence="12 13">CT2</strain>
    </source>
</reference>
<evidence type="ECO:0000256" key="1">
    <source>
        <dbReference type="ARBA" id="ARBA00004141"/>
    </source>
</evidence>
<feature type="transmembrane region" description="Helical" evidence="11">
    <location>
        <begin position="150"/>
        <end position="180"/>
    </location>
</feature>
<keyword evidence="4 11" id="KW-0812">Transmembrane</keyword>
<evidence type="ECO:0000313" key="13">
    <source>
        <dbReference type="Proteomes" id="UP000383932"/>
    </source>
</evidence>
<evidence type="ECO:0000256" key="7">
    <source>
        <dbReference type="ARBA" id="ARBA00023136"/>
    </source>
</evidence>
<dbReference type="InterPro" id="IPR001546">
    <property type="entry name" value="GPCR_Pheromne_A_rcpt"/>
</dbReference>
<keyword evidence="8 12" id="KW-0675">Receptor</keyword>
<proteinExistence type="inferred from homology"/>
<dbReference type="PANTHER" id="PTHR28097">
    <property type="entry name" value="PHEROMONE A FACTOR RECEPTOR"/>
    <property type="match status" value="1"/>
</dbReference>
<feature type="region of interest" description="Disordered" evidence="10">
    <location>
        <begin position="343"/>
        <end position="366"/>
    </location>
</feature>
<feature type="transmembrane region" description="Helical" evidence="11">
    <location>
        <begin position="201"/>
        <end position="225"/>
    </location>
</feature>
<evidence type="ECO:0000256" key="4">
    <source>
        <dbReference type="ARBA" id="ARBA00022692"/>
    </source>
</evidence>
<evidence type="ECO:0000256" key="5">
    <source>
        <dbReference type="ARBA" id="ARBA00022989"/>
    </source>
</evidence>
<evidence type="ECO:0000256" key="10">
    <source>
        <dbReference type="SAM" id="MobiDB-lite"/>
    </source>
</evidence>
<dbReference type="AlphaFoldDB" id="A0A5N5Q9C5"/>
<dbReference type="GO" id="GO:0004933">
    <property type="term" value="F:mating-type a-factor pheromone receptor activity"/>
    <property type="evidence" value="ECO:0007669"/>
    <property type="project" value="InterPro"/>
</dbReference>
<keyword evidence="9" id="KW-0807">Transducer</keyword>
<evidence type="ECO:0000256" key="8">
    <source>
        <dbReference type="ARBA" id="ARBA00023170"/>
    </source>
</evidence>
<feature type="transmembrane region" description="Helical" evidence="11">
    <location>
        <begin position="66"/>
        <end position="90"/>
    </location>
</feature>